<keyword evidence="8" id="KW-0862">Zinc</keyword>
<keyword evidence="3 9" id="KW-0812">Transmembrane</keyword>
<keyword evidence="7" id="KW-0106">Calcium</keyword>
<dbReference type="GO" id="GO:0005789">
    <property type="term" value="C:endoplasmic reticulum membrane"/>
    <property type="evidence" value="ECO:0007669"/>
    <property type="project" value="TreeGrafter"/>
</dbReference>
<dbReference type="Pfam" id="PF05875">
    <property type="entry name" value="Ceramidase"/>
    <property type="match status" value="1"/>
</dbReference>
<comment type="similarity">
    <text evidence="2">Belongs to the alkaline ceramidase family.</text>
</comment>
<name>A0A9P8NSM8_9ASCO</name>
<evidence type="ECO:0000256" key="5">
    <source>
        <dbReference type="ARBA" id="ARBA00022989"/>
    </source>
</evidence>
<evidence type="ECO:0000256" key="3">
    <source>
        <dbReference type="ARBA" id="ARBA00022692"/>
    </source>
</evidence>
<feature type="transmembrane region" description="Helical" evidence="9">
    <location>
        <begin position="235"/>
        <end position="255"/>
    </location>
</feature>
<proteinExistence type="inferred from homology"/>
<feature type="transmembrane region" description="Helical" evidence="9">
    <location>
        <begin position="72"/>
        <end position="91"/>
    </location>
</feature>
<dbReference type="GO" id="GO:0046513">
    <property type="term" value="P:ceramide biosynthetic process"/>
    <property type="evidence" value="ECO:0007669"/>
    <property type="project" value="TreeGrafter"/>
</dbReference>
<comment type="subcellular location">
    <subcellularLocation>
        <location evidence="1">Membrane</location>
        <topology evidence="1">Multi-pass membrane protein</topology>
    </subcellularLocation>
</comment>
<comment type="caution">
    <text evidence="10">The sequence shown here is derived from an EMBL/GenBank/DDBJ whole genome shotgun (WGS) entry which is preliminary data.</text>
</comment>
<dbReference type="AlphaFoldDB" id="A0A9P8NSM8"/>
<keyword evidence="5 9" id="KW-1133">Transmembrane helix</keyword>
<evidence type="ECO:0000256" key="4">
    <source>
        <dbReference type="ARBA" id="ARBA00022801"/>
    </source>
</evidence>
<feature type="binding site" evidence="8">
    <location>
        <position position="234"/>
    </location>
    <ligand>
        <name>Zn(2+)</name>
        <dbReference type="ChEBI" id="CHEBI:29105"/>
        <note>catalytic</note>
    </ligand>
</feature>
<keyword evidence="7" id="KW-0479">Metal-binding</keyword>
<evidence type="ECO:0000256" key="2">
    <source>
        <dbReference type="ARBA" id="ARBA00009780"/>
    </source>
</evidence>
<dbReference type="GO" id="GO:0046872">
    <property type="term" value="F:metal ion binding"/>
    <property type="evidence" value="ECO:0007669"/>
    <property type="project" value="UniProtKB-KW"/>
</dbReference>
<organism evidence="10 11">
    <name type="scientific">Ogataea polymorpha</name>
    <dbReference type="NCBI Taxonomy" id="460523"/>
    <lineage>
        <taxon>Eukaryota</taxon>
        <taxon>Fungi</taxon>
        <taxon>Dikarya</taxon>
        <taxon>Ascomycota</taxon>
        <taxon>Saccharomycotina</taxon>
        <taxon>Pichiomycetes</taxon>
        <taxon>Pichiales</taxon>
        <taxon>Pichiaceae</taxon>
        <taxon>Ogataea</taxon>
    </lineage>
</organism>
<reference evidence="10" key="2">
    <citation type="submission" date="2021-01" db="EMBL/GenBank/DDBJ databases">
        <authorList>
            <person name="Schikora-Tamarit M.A."/>
        </authorList>
    </citation>
    <scope>NUCLEOTIDE SEQUENCE</scope>
    <source>
        <strain evidence="10">NCAIM Y.01608</strain>
    </source>
</reference>
<protein>
    <recommendedName>
        <fullName evidence="12">Alkaline ceramidase</fullName>
    </recommendedName>
</protein>
<feature type="transmembrane region" description="Helical" evidence="9">
    <location>
        <begin position="39"/>
        <end position="60"/>
    </location>
</feature>
<feature type="binding site" evidence="7">
    <location>
        <position position="42"/>
    </location>
    <ligand>
        <name>Ca(2+)</name>
        <dbReference type="ChEBI" id="CHEBI:29108"/>
    </ligand>
</feature>
<dbReference type="EMBL" id="JAEUBD010001540">
    <property type="protein sequence ID" value="KAH3659173.1"/>
    <property type="molecule type" value="Genomic_DNA"/>
</dbReference>
<feature type="transmembrane region" description="Helical" evidence="9">
    <location>
        <begin position="186"/>
        <end position="205"/>
    </location>
</feature>
<feature type="transmembrane region" description="Helical" evidence="9">
    <location>
        <begin position="157"/>
        <end position="174"/>
    </location>
</feature>
<dbReference type="Proteomes" id="UP000788993">
    <property type="component" value="Unassembled WGS sequence"/>
</dbReference>
<gene>
    <name evidence="10" type="ORF">OGATHE_006056</name>
</gene>
<feature type="transmembrane region" description="Helical" evidence="9">
    <location>
        <begin position="128"/>
        <end position="145"/>
    </location>
</feature>
<evidence type="ECO:0000256" key="7">
    <source>
        <dbReference type="PIRSR" id="PIRSR608901-1"/>
    </source>
</evidence>
<evidence type="ECO:0000313" key="11">
    <source>
        <dbReference type="Proteomes" id="UP000788993"/>
    </source>
</evidence>
<feature type="binding site" evidence="7">
    <location>
        <position position="29"/>
    </location>
    <ligand>
        <name>Ca(2+)</name>
        <dbReference type="ChEBI" id="CHEBI:29108"/>
    </ligand>
</feature>
<feature type="binding site" evidence="7">
    <location>
        <position position="33"/>
    </location>
    <ligand>
        <name>Ca(2+)</name>
        <dbReference type="ChEBI" id="CHEBI:29108"/>
    </ligand>
</feature>
<feature type="binding site" evidence="8">
    <location>
        <position position="238"/>
    </location>
    <ligand>
        <name>Zn(2+)</name>
        <dbReference type="ChEBI" id="CHEBI:29105"/>
        <note>catalytic</note>
    </ligand>
</feature>
<evidence type="ECO:0000256" key="9">
    <source>
        <dbReference type="SAM" id="Phobius"/>
    </source>
</evidence>
<keyword evidence="4" id="KW-0378">Hydrolase</keyword>
<dbReference type="GO" id="GO:0016811">
    <property type="term" value="F:hydrolase activity, acting on carbon-nitrogen (but not peptide) bonds, in linear amides"/>
    <property type="evidence" value="ECO:0007669"/>
    <property type="project" value="InterPro"/>
</dbReference>
<dbReference type="GO" id="GO:0046514">
    <property type="term" value="P:ceramide catabolic process"/>
    <property type="evidence" value="ECO:0007669"/>
    <property type="project" value="TreeGrafter"/>
</dbReference>
<feature type="binding site" evidence="8">
    <location>
        <position position="90"/>
    </location>
    <ligand>
        <name>Zn(2+)</name>
        <dbReference type="ChEBI" id="CHEBI:29105"/>
        <note>catalytic</note>
    </ligand>
</feature>
<keyword evidence="11" id="KW-1185">Reference proteome</keyword>
<comment type="cofactor">
    <cofactor evidence="8">
        <name>Zn(2+)</name>
        <dbReference type="ChEBI" id="CHEBI:29105"/>
    </cofactor>
</comment>
<evidence type="ECO:0000256" key="6">
    <source>
        <dbReference type="ARBA" id="ARBA00023136"/>
    </source>
</evidence>
<feature type="transmembrane region" description="Helical" evidence="9">
    <location>
        <begin position="103"/>
        <end position="121"/>
    </location>
</feature>
<dbReference type="InterPro" id="IPR008901">
    <property type="entry name" value="ACER"/>
</dbReference>
<dbReference type="PANTHER" id="PTHR46187">
    <property type="entry name" value="ALKALINE CERAMIDASE 3"/>
    <property type="match status" value="1"/>
</dbReference>
<evidence type="ECO:0000256" key="1">
    <source>
        <dbReference type="ARBA" id="ARBA00004141"/>
    </source>
</evidence>
<reference evidence="10" key="1">
    <citation type="journal article" date="2021" name="Open Biol.">
        <title>Shared evolutionary footprints suggest mitochondrial oxidative damage underlies multiple complex I losses in fungi.</title>
        <authorList>
            <person name="Schikora-Tamarit M.A."/>
            <person name="Marcet-Houben M."/>
            <person name="Nosek J."/>
            <person name="Gabaldon T."/>
        </authorList>
    </citation>
    <scope>NUCLEOTIDE SEQUENCE</scope>
    <source>
        <strain evidence="10">NCAIM Y.01608</strain>
    </source>
</reference>
<evidence type="ECO:0008006" key="12">
    <source>
        <dbReference type="Google" id="ProtNLM"/>
    </source>
</evidence>
<evidence type="ECO:0000313" key="10">
    <source>
        <dbReference type="EMBL" id="KAH3659173.1"/>
    </source>
</evidence>
<keyword evidence="6 9" id="KW-0472">Membrane</keyword>
<feature type="binding site" evidence="7">
    <location>
        <position position="28"/>
    </location>
    <ligand>
        <name>Ca(2+)</name>
        <dbReference type="ChEBI" id="CHEBI:29108"/>
    </ligand>
</feature>
<feature type="binding site" evidence="7">
    <location>
        <position position="31"/>
    </location>
    <ligand>
        <name>Ca(2+)</name>
        <dbReference type="ChEBI" id="CHEBI:29108"/>
    </ligand>
</feature>
<dbReference type="PANTHER" id="PTHR46187:SF3">
    <property type="entry name" value="ALKALINE CERAMIDASE 3"/>
    <property type="match status" value="1"/>
</dbReference>
<evidence type="ECO:0000256" key="8">
    <source>
        <dbReference type="PIRSR" id="PIRSR608901-2"/>
    </source>
</evidence>
<accession>A0A9P8NSM8</accession>
<sequence length="297" mass="34605">MSPLNFLSPFEYKEPQQGFWGPVTSTIDWCEENYVISPYFAELVNATTNLSFYFLSLNLVRSAIVNKHGLMFVFVSIGMCIVGIGSWLFHMTLKYEFQLLDELPMIYVTAIPFAYIFGLETESKVKRFSIYGLTAVVIAALTYIYCSVYKNPELHQASYAVLNFAIVFKSLSLVKNHVTDYNQRHFLYKFVGFALFEFLFGFLVWNLDTFYCSELIRVRRLVGLPFGALLLEGHGWWHILTSLGIFHFILYNQLLNVWYHGLQDQYELVWKLGMPFEVRLKQSTSPRQVKDEKKTVK</sequence>